<organism evidence="7">
    <name type="scientific">Manihot esculenta</name>
    <name type="common">Cassava</name>
    <name type="synonym">Jatropha manihot</name>
    <dbReference type="NCBI Taxonomy" id="3983"/>
    <lineage>
        <taxon>Eukaryota</taxon>
        <taxon>Viridiplantae</taxon>
        <taxon>Streptophyta</taxon>
        <taxon>Embryophyta</taxon>
        <taxon>Tracheophyta</taxon>
        <taxon>Spermatophyta</taxon>
        <taxon>Magnoliopsida</taxon>
        <taxon>eudicotyledons</taxon>
        <taxon>Gunneridae</taxon>
        <taxon>Pentapetalae</taxon>
        <taxon>rosids</taxon>
        <taxon>fabids</taxon>
        <taxon>Malpighiales</taxon>
        <taxon>Euphorbiaceae</taxon>
        <taxon>Crotonoideae</taxon>
        <taxon>Manihoteae</taxon>
        <taxon>Manihot</taxon>
    </lineage>
</organism>
<dbReference type="Gene3D" id="2.170.150.80">
    <property type="entry name" value="NAC domain"/>
    <property type="match status" value="1"/>
</dbReference>
<feature type="region of interest" description="Disordered" evidence="5">
    <location>
        <begin position="177"/>
        <end position="234"/>
    </location>
</feature>
<gene>
    <name evidence="7" type="ORF">MANES_09G052600</name>
</gene>
<keyword evidence="1" id="KW-0805">Transcription regulation</keyword>
<evidence type="ECO:0000256" key="5">
    <source>
        <dbReference type="SAM" id="MobiDB-lite"/>
    </source>
</evidence>
<dbReference type="GO" id="GO:0003677">
    <property type="term" value="F:DNA binding"/>
    <property type="evidence" value="ECO:0007669"/>
    <property type="project" value="UniProtKB-KW"/>
</dbReference>
<dbReference type="InterPro" id="IPR036093">
    <property type="entry name" value="NAC_dom_sf"/>
</dbReference>
<dbReference type="PANTHER" id="PTHR31744:SF220">
    <property type="entry name" value="LOW QUALITY PROTEIN: NAC DOMAIN-CONTAINING PROTEIN 90-LIKE"/>
    <property type="match status" value="1"/>
</dbReference>
<keyword evidence="4" id="KW-0539">Nucleus</keyword>
<name>A0A2C9V9I8_MANES</name>
<reference evidence="7" key="1">
    <citation type="submission" date="2016-02" db="EMBL/GenBank/DDBJ databases">
        <title>WGS assembly of Manihot esculenta.</title>
        <authorList>
            <person name="Bredeson J.V."/>
            <person name="Prochnik S.E."/>
            <person name="Lyons J.B."/>
            <person name="Schmutz J."/>
            <person name="Grimwood J."/>
            <person name="Vrebalov J."/>
            <person name="Bart R.S."/>
            <person name="Amuge T."/>
            <person name="Ferguson M.E."/>
            <person name="Green R."/>
            <person name="Putnam N."/>
            <person name="Stites J."/>
            <person name="Rounsley S."/>
            <person name="Rokhsar D.S."/>
        </authorList>
    </citation>
    <scope>NUCLEOTIDE SEQUENCE [LARGE SCALE GENOMIC DNA]</scope>
    <source>
        <tissue evidence="7">Leaf</tissue>
    </source>
</reference>
<keyword evidence="3" id="KW-0804">Transcription</keyword>
<dbReference type="STRING" id="3983.A0A2C9V9I8"/>
<dbReference type="GO" id="GO:0006355">
    <property type="term" value="P:regulation of DNA-templated transcription"/>
    <property type="evidence" value="ECO:0007669"/>
    <property type="project" value="InterPro"/>
</dbReference>
<evidence type="ECO:0000313" key="7">
    <source>
        <dbReference type="EMBL" id="OAY40834.1"/>
    </source>
</evidence>
<evidence type="ECO:0000256" key="4">
    <source>
        <dbReference type="ARBA" id="ARBA00023242"/>
    </source>
</evidence>
<dbReference type="EMBL" id="CM004395">
    <property type="protein sequence ID" value="OAY40834.1"/>
    <property type="molecule type" value="Genomic_DNA"/>
</dbReference>
<feature type="domain" description="NAC" evidence="6">
    <location>
        <begin position="3"/>
        <end position="169"/>
    </location>
</feature>
<dbReference type="InterPro" id="IPR003441">
    <property type="entry name" value="NAC-dom"/>
</dbReference>
<keyword evidence="2" id="KW-0238">DNA-binding</keyword>
<accession>A0A2C9V9I8</accession>
<sequence length="264" mass="30516">MELAIGFRFYPTEEELISFYLHNKLQDKREDDLIQAIDRVVAVLDIYDFDPWQLPQLSGELCRRDPEQWFFFVPRQEREAKGGKPKRLTPCGYWKSTGSAGYVYSSNNSCIGAIRTMAFYKGRVPNGRKTQWKMNEYKATEAAAVSCSSSTGAHPRLRKEFSLCRVYKKSAKRLRTFGRRPSATERGESGARQVHSEEGRTIHESPPMLDRRSSPSFSQHNDGYLPQRAGDQSNTAVALSNEPLWDWDHLYHWYHDGKDMHPMK</sequence>
<dbReference type="Pfam" id="PF02365">
    <property type="entry name" value="NAM"/>
    <property type="match status" value="1"/>
</dbReference>
<proteinExistence type="predicted"/>
<dbReference type="SUPFAM" id="SSF101941">
    <property type="entry name" value="NAC domain"/>
    <property type="match status" value="1"/>
</dbReference>
<protein>
    <recommendedName>
        <fullName evidence="6">NAC domain-containing protein</fullName>
    </recommendedName>
</protein>
<evidence type="ECO:0000256" key="3">
    <source>
        <dbReference type="ARBA" id="ARBA00023163"/>
    </source>
</evidence>
<evidence type="ECO:0000259" key="6">
    <source>
        <dbReference type="PROSITE" id="PS51005"/>
    </source>
</evidence>
<dbReference type="PANTHER" id="PTHR31744">
    <property type="entry name" value="PROTEIN CUP-SHAPED COTYLEDON 2-RELATED"/>
    <property type="match status" value="1"/>
</dbReference>
<evidence type="ECO:0000256" key="1">
    <source>
        <dbReference type="ARBA" id="ARBA00023015"/>
    </source>
</evidence>
<dbReference type="PROSITE" id="PS51005">
    <property type="entry name" value="NAC"/>
    <property type="match status" value="1"/>
</dbReference>
<evidence type="ECO:0000256" key="2">
    <source>
        <dbReference type="ARBA" id="ARBA00023125"/>
    </source>
</evidence>
<dbReference type="AlphaFoldDB" id="A0A2C9V9I8"/>
<dbReference type="SMR" id="A0A2C9V9I8"/>
<feature type="compositionally biased region" description="Basic and acidic residues" evidence="5">
    <location>
        <begin position="182"/>
        <end position="213"/>
    </location>
</feature>